<dbReference type="AlphaFoldDB" id="A0A8E2DVX8"/>
<evidence type="ECO:0000313" key="1">
    <source>
        <dbReference type="EMBL" id="OCK72741.1"/>
    </source>
</evidence>
<reference evidence="1 2" key="1">
    <citation type="journal article" date="2016" name="Nat. Commun.">
        <title>Ectomycorrhizal ecology is imprinted in the genome of the dominant symbiotic fungus Cenococcum geophilum.</title>
        <authorList>
            <consortium name="DOE Joint Genome Institute"/>
            <person name="Peter M."/>
            <person name="Kohler A."/>
            <person name="Ohm R.A."/>
            <person name="Kuo A."/>
            <person name="Krutzmann J."/>
            <person name="Morin E."/>
            <person name="Arend M."/>
            <person name="Barry K.W."/>
            <person name="Binder M."/>
            <person name="Choi C."/>
            <person name="Clum A."/>
            <person name="Copeland A."/>
            <person name="Grisel N."/>
            <person name="Haridas S."/>
            <person name="Kipfer T."/>
            <person name="LaButti K."/>
            <person name="Lindquist E."/>
            <person name="Lipzen A."/>
            <person name="Maire R."/>
            <person name="Meier B."/>
            <person name="Mihaltcheva S."/>
            <person name="Molinier V."/>
            <person name="Murat C."/>
            <person name="Poggeler S."/>
            <person name="Quandt C.A."/>
            <person name="Sperisen C."/>
            <person name="Tritt A."/>
            <person name="Tisserant E."/>
            <person name="Crous P.W."/>
            <person name="Henrissat B."/>
            <person name="Nehls U."/>
            <person name="Egli S."/>
            <person name="Spatafora J.W."/>
            <person name="Grigoriev I.V."/>
            <person name="Martin F.M."/>
        </authorList>
    </citation>
    <scope>NUCLEOTIDE SEQUENCE [LARGE SCALE GENOMIC DNA]</scope>
    <source>
        <strain evidence="1 2">CBS 459.81</strain>
    </source>
</reference>
<evidence type="ECO:0000313" key="2">
    <source>
        <dbReference type="Proteomes" id="UP000250266"/>
    </source>
</evidence>
<name>A0A8E2DVX8_9PEZI</name>
<proteinExistence type="predicted"/>
<sequence length="70" mass="8578">KIILVTLLPYLIHKLQPLNIGYFRPLKHYYSVEVDNFYRYNYIEVNKEYFIKLYLVARVKAFTRKIIYSA</sequence>
<dbReference type="OrthoDB" id="5425161at2759"/>
<dbReference type="EMBL" id="KV746843">
    <property type="protein sequence ID" value="OCK72741.1"/>
    <property type="molecule type" value="Genomic_DNA"/>
</dbReference>
<organism evidence="1 2">
    <name type="scientific">Lepidopterella palustris CBS 459.81</name>
    <dbReference type="NCBI Taxonomy" id="1314670"/>
    <lineage>
        <taxon>Eukaryota</taxon>
        <taxon>Fungi</taxon>
        <taxon>Dikarya</taxon>
        <taxon>Ascomycota</taxon>
        <taxon>Pezizomycotina</taxon>
        <taxon>Dothideomycetes</taxon>
        <taxon>Pleosporomycetidae</taxon>
        <taxon>Mytilinidiales</taxon>
        <taxon>Argynnaceae</taxon>
        <taxon>Lepidopterella</taxon>
    </lineage>
</organism>
<protein>
    <submittedName>
        <fullName evidence="1">Uncharacterized protein</fullName>
    </submittedName>
</protein>
<gene>
    <name evidence="1" type="ORF">K432DRAFT_315282</name>
</gene>
<feature type="non-terminal residue" evidence="1">
    <location>
        <position position="1"/>
    </location>
</feature>
<keyword evidence="2" id="KW-1185">Reference proteome</keyword>
<accession>A0A8E2DVX8</accession>
<dbReference type="Proteomes" id="UP000250266">
    <property type="component" value="Unassembled WGS sequence"/>
</dbReference>